<name>A0AAE7DGS3_9PSED</name>
<dbReference type="Proteomes" id="UP000501367">
    <property type="component" value="Chromosome"/>
</dbReference>
<sequence length="409" mass="43903">MTPAPQTAKKSSLILLLMTMTLLGVFPLDVVLPSFPALSDYFQTSASDIALSVSLFAIGLGISVVLVGPLSDLWGRRQLLLIGIAISVIGAAGCVMTPDYGWFLVFRVVQAIGCGSFVLSQALIQDLFVGREQERLRIWMTTAGGVFISLSPLLGTWLQMHLGWEGSFFVFIGLAVIVWIKAGVLLKETPRNRASPGRFFAAYWRLCSDPRFMGYWLISALAFACHFSFIVISPIIFMERLALTPYEFAWVMLLYGAAYIVGGIVASALHRRLQANTQIIVGLGLIALSGLVMLLLASQFGLAAAAVLIPMLICTAGTTIARPIANSKAMTLHPQDAGTSTSVGGVMIFLCGGVISLVINLASEDLTTALASCFLILSIAGLGLNTLIGRPPSCRSELVESSHRRDSRQ</sequence>
<feature type="domain" description="Major facilitator superfamily (MFS) profile" evidence="7">
    <location>
        <begin position="13"/>
        <end position="395"/>
    </location>
</feature>
<dbReference type="Gene3D" id="1.20.1720.10">
    <property type="entry name" value="Multidrug resistance protein D"/>
    <property type="match status" value="1"/>
</dbReference>
<evidence type="ECO:0000313" key="9">
    <source>
        <dbReference type="Proteomes" id="UP000501367"/>
    </source>
</evidence>
<dbReference type="CDD" id="cd17320">
    <property type="entry name" value="MFS_MdfA_MDR_like"/>
    <property type="match status" value="1"/>
</dbReference>
<dbReference type="GeneID" id="72197787"/>
<feature type="transmembrane region" description="Helical" evidence="6">
    <location>
        <begin position="136"/>
        <end position="154"/>
    </location>
</feature>
<feature type="transmembrane region" description="Helical" evidence="6">
    <location>
        <begin position="279"/>
        <end position="296"/>
    </location>
</feature>
<dbReference type="KEGG" id="pum:HGP31_29545"/>
<keyword evidence="3 6" id="KW-0812">Transmembrane</keyword>
<dbReference type="AlphaFoldDB" id="A0AAE7DGS3"/>
<dbReference type="GO" id="GO:0022857">
    <property type="term" value="F:transmembrane transporter activity"/>
    <property type="evidence" value="ECO:0007669"/>
    <property type="project" value="InterPro"/>
</dbReference>
<dbReference type="InterPro" id="IPR036259">
    <property type="entry name" value="MFS_trans_sf"/>
</dbReference>
<dbReference type="PROSITE" id="PS00216">
    <property type="entry name" value="SUGAR_TRANSPORT_1"/>
    <property type="match status" value="1"/>
</dbReference>
<feature type="transmembrane region" description="Helical" evidence="6">
    <location>
        <begin position="104"/>
        <end position="124"/>
    </location>
</feature>
<evidence type="ECO:0000313" key="8">
    <source>
        <dbReference type="EMBL" id="QJC82242.1"/>
    </source>
</evidence>
<feature type="transmembrane region" description="Helical" evidence="6">
    <location>
        <begin position="166"/>
        <end position="186"/>
    </location>
</feature>
<dbReference type="RefSeq" id="WP_168759084.1">
    <property type="nucleotide sequence ID" value="NZ_CP051487.1"/>
</dbReference>
<evidence type="ECO:0000256" key="3">
    <source>
        <dbReference type="ARBA" id="ARBA00022692"/>
    </source>
</evidence>
<evidence type="ECO:0000256" key="2">
    <source>
        <dbReference type="ARBA" id="ARBA00022475"/>
    </source>
</evidence>
<feature type="transmembrane region" description="Helical" evidence="6">
    <location>
        <begin position="49"/>
        <end position="67"/>
    </location>
</feature>
<dbReference type="InterPro" id="IPR050189">
    <property type="entry name" value="MFS_Efflux_Transporters"/>
</dbReference>
<feature type="transmembrane region" description="Helical" evidence="6">
    <location>
        <begin position="342"/>
        <end position="363"/>
    </location>
</feature>
<dbReference type="InterPro" id="IPR005829">
    <property type="entry name" value="Sugar_transporter_CS"/>
</dbReference>
<feature type="transmembrane region" description="Helical" evidence="6">
    <location>
        <begin position="12"/>
        <end position="37"/>
    </location>
</feature>
<dbReference type="EMBL" id="CP051487">
    <property type="protein sequence ID" value="QJC82242.1"/>
    <property type="molecule type" value="Genomic_DNA"/>
</dbReference>
<evidence type="ECO:0000256" key="4">
    <source>
        <dbReference type="ARBA" id="ARBA00022989"/>
    </source>
</evidence>
<organism evidence="8 9">
    <name type="scientific">Pseudomonas umsongensis</name>
    <dbReference type="NCBI Taxonomy" id="198618"/>
    <lineage>
        <taxon>Bacteria</taxon>
        <taxon>Pseudomonadati</taxon>
        <taxon>Pseudomonadota</taxon>
        <taxon>Gammaproteobacteria</taxon>
        <taxon>Pseudomonadales</taxon>
        <taxon>Pseudomonadaceae</taxon>
        <taxon>Pseudomonas</taxon>
    </lineage>
</organism>
<keyword evidence="5 6" id="KW-0472">Membrane</keyword>
<reference evidence="8 9" key="1">
    <citation type="submission" date="2020-04" db="EMBL/GenBank/DDBJ databases">
        <authorList>
            <person name="Yao Y."/>
            <person name="He Z."/>
        </authorList>
    </citation>
    <scope>NUCLEOTIDE SEQUENCE [LARGE SCALE GENOMIC DNA]</scope>
    <source>
        <strain evidence="8 9">CY-1</strain>
    </source>
</reference>
<accession>A0AAE7DGS3</accession>
<keyword evidence="2" id="KW-1003">Cell membrane</keyword>
<protein>
    <submittedName>
        <fullName evidence="8">Multidrug effflux MFS transporter</fullName>
    </submittedName>
</protein>
<dbReference type="PANTHER" id="PTHR43124:SF3">
    <property type="entry name" value="CHLORAMPHENICOL EFFLUX PUMP RV0191"/>
    <property type="match status" value="1"/>
</dbReference>
<evidence type="ECO:0000256" key="5">
    <source>
        <dbReference type="ARBA" id="ARBA00023136"/>
    </source>
</evidence>
<dbReference type="PROSITE" id="PS50850">
    <property type="entry name" value="MFS"/>
    <property type="match status" value="1"/>
</dbReference>
<evidence type="ECO:0000256" key="6">
    <source>
        <dbReference type="SAM" id="Phobius"/>
    </source>
</evidence>
<feature type="transmembrane region" description="Helical" evidence="6">
    <location>
        <begin position="369"/>
        <end position="388"/>
    </location>
</feature>
<dbReference type="InterPro" id="IPR011701">
    <property type="entry name" value="MFS"/>
</dbReference>
<evidence type="ECO:0000259" key="7">
    <source>
        <dbReference type="PROSITE" id="PS50850"/>
    </source>
</evidence>
<gene>
    <name evidence="8" type="ORF">HGP31_29545</name>
</gene>
<dbReference type="GO" id="GO:0005886">
    <property type="term" value="C:plasma membrane"/>
    <property type="evidence" value="ECO:0007669"/>
    <property type="project" value="UniProtKB-SubCell"/>
</dbReference>
<evidence type="ECO:0000256" key="1">
    <source>
        <dbReference type="ARBA" id="ARBA00004651"/>
    </source>
</evidence>
<keyword evidence="4 6" id="KW-1133">Transmembrane helix</keyword>
<proteinExistence type="predicted"/>
<feature type="transmembrane region" description="Helical" evidence="6">
    <location>
        <begin position="302"/>
        <end position="321"/>
    </location>
</feature>
<dbReference type="InterPro" id="IPR020846">
    <property type="entry name" value="MFS_dom"/>
</dbReference>
<dbReference type="SUPFAM" id="SSF103473">
    <property type="entry name" value="MFS general substrate transporter"/>
    <property type="match status" value="1"/>
</dbReference>
<feature type="transmembrane region" description="Helical" evidence="6">
    <location>
        <begin position="215"/>
        <end position="236"/>
    </location>
</feature>
<comment type="subcellular location">
    <subcellularLocation>
        <location evidence="1">Cell membrane</location>
        <topology evidence="1">Multi-pass membrane protein</topology>
    </subcellularLocation>
</comment>
<feature type="transmembrane region" description="Helical" evidence="6">
    <location>
        <begin position="79"/>
        <end position="98"/>
    </location>
</feature>
<dbReference type="Pfam" id="PF07690">
    <property type="entry name" value="MFS_1"/>
    <property type="match status" value="1"/>
</dbReference>
<dbReference type="PANTHER" id="PTHR43124">
    <property type="entry name" value="PURINE EFFLUX PUMP PBUE"/>
    <property type="match status" value="1"/>
</dbReference>
<feature type="transmembrane region" description="Helical" evidence="6">
    <location>
        <begin position="248"/>
        <end position="267"/>
    </location>
</feature>